<evidence type="ECO:0000313" key="5">
    <source>
        <dbReference type="Proteomes" id="UP000217448"/>
    </source>
</evidence>
<dbReference type="CDD" id="cd00293">
    <property type="entry name" value="USP-like"/>
    <property type="match status" value="1"/>
</dbReference>
<dbReference type="Gene3D" id="3.40.50.12370">
    <property type="match status" value="1"/>
</dbReference>
<comment type="caution">
    <text evidence="4">The sequence shown here is derived from an EMBL/GenBank/DDBJ whole genome shotgun (WGS) entry which is preliminary data.</text>
</comment>
<evidence type="ECO:0000313" key="4">
    <source>
        <dbReference type="EMBL" id="PBD19457.1"/>
    </source>
</evidence>
<protein>
    <submittedName>
        <fullName evidence="3">Universal stress protein</fullName>
    </submittedName>
</protein>
<proteinExistence type="inferred from homology"/>
<feature type="domain" description="UspA" evidence="2">
    <location>
        <begin position="160"/>
        <end position="275"/>
    </location>
</feature>
<accession>A0A2A3JXA4</accession>
<evidence type="ECO:0000256" key="1">
    <source>
        <dbReference type="ARBA" id="ARBA00008791"/>
    </source>
</evidence>
<reference evidence="4" key="1">
    <citation type="submission" date="2017-09" db="EMBL/GenBank/DDBJ databases">
        <title>Yangia sp. SAOS 153D whole genome sequencing.</title>
        <authorList>
            <person name="Verma A."/>
            <person name="Krishnamurthi S."/>
        </authorList>
    </citation>
    <scope>NUCLEOTIDE SEQUENCE [LARGE SCALE GENOMIC DNA]</scope>
    <source>
        <strain evidence="4">SAOS 153D</strain>
    </source>
</reference>
<dbReference type="RefSeq" id="WP_095882000.1">
    <property type="nucleotide sequence ID" value="NZ_NTHN02000020.1"/>
</dbReference>
<reference evidence="5" key="2">
    <citation type="submission" date="2023-07" db="EMBL/GenBank/DDBJ databases">
        <title>Yangia mangrovi SAOS 153D genome.</title>
        <authorList>
            <person name="Verma A."/>
            <person name="Pal Y."/>
            <person name="Sundharam S."/>
            <person name="Bisht B."/>
            <person name="Srinivasan K."/>
        </authorList>
    </citation>
    <scope>NUCLEOTIDE SEQUENCE [LARGE SCALE GENOMIC DNA]</scope>
    <source>
        <strain evidence="5">SAOS 153D</strain>
    </source>
</reference>
<dbReference type="PANTHER" id="PTHR46268:SF15">
    <property type="entry name" value="UNIVERSAL STRESS PROTEIN HP_0031"/>
    <property type="match status" value="1"/>
</dbReference>
<name>A0A2A3JXA4_9RHOB</name>
<dbReference type="Proteomes" id="UP000217448">
    <property type="component" value="Unassembled WGS sequence"/>
</dbReference>
<reference evidence="3" key="3">
    <citation type="submission" date="2024-05" db="EMBL/GenBank/DDBJ databases">
        <title>Yangia mangrovi SAOS 153D genome.</title>
        <authorList>
            <person name="Verma A."/>
            <person name="Pal Y."/>
            <person name="Sundharam S."/>
            <person name="Bisht B."/>
            <person name="Srinivasan K."/>
        </authorList>
    </citation>
    <scope>NUCLEOTIDE SEQUENCE</scope>
    <source>
        <strain evidence="3">SAOS 153D</strain>
    </source>
</reference>
<sequence length="277" mass="29967">MSIKTIALLVFDPEEAEWSLEQAATLAAAHDAHLTVLHPYNPMIFTDGTGAEPLIYASMQEWEEQDSEKIRAIFEKQAKAMGILGEYRPQTLLFGAEEFLLSGARGADIVLAGTNGTLTRSPDDRTLLERVVRNLGRPVLVLSAEASLTGPVARMTIGWSDTREATRAAHDALALAQDGAEIELVTVVSRAQRTVPGIDGKADFATSLDRLGFRVTVTERSATVEQRGETLISAAQEFGAEMLVTGAFGHSQLYDFVIGAVTRDLLEFAPLPVLLSK</sequence>
<evidence type="ECO:0000313" key="3">
    <source>
        <dbReference type="EMBL" id="MCT4371091.1"/>
    </source>
</evidence>
<dbReference type="EMBL" id="NTHN01000133">
    <property type="protein sequence ID" value="PBD19457.1"/>
    <property type="molecule type" value="Genomic_DNA"/>
</dbReference>
<dbReference type="EMBL" id="NTHN02000020">
    <property type="protein sequence ID" value="MCT4371091.1"/>
    <property type="molecule type" value="Genomic_DNA"/>
</dbReference>
<dbReference type="AlphaFoldDB" id="A0A2A3JXA4"/>
<dbReference type="Pfam" id="PF00582">
    <property type="entry name" value="Usp"/>
    <property type="match status" value="1"/>
</dbReference>
<gene>
    <name evidence="3" type="ORF">CLG85_012505</name>
    <name evidence="4" type="ORF">CLG85_09245</name>
</gene>
<keyword evidence="5" id="KW-1185">Reference proteome</keyword>
<comment type="similarity">
    <text evidence="1">Belongs to the universal stress protein A family.</text>
</comment>
<evidence type="ECO:0000259" key="2">
    <source>
        <dbReference type="Pfam" id="PF00582"/>
    </source>
</evidence>
<dbReference type="PANTHER" id="PTHR46268">
    <property type="entry name" value="STRESS RESPONSE PROTEIN NHAX"/>
    <property type="match status" value="1"/>
</dbReference>
<dbReference type="OrthoDB" id="9804721at2"/>
<dbReference type="SUPFAM" id="SSF52402">
    <property type="entry name" value="Adenine nucleotide alpha hydrolases-like"/>
    <property type="match status" value="2"/>
</dbReference>
<organism evidence="4">
    <name type="scientific">Alloyangia mangrovi</name>
    <dbReference type="NCBI Taxonomy" id="1779329"/>
    <lineage>
        <taxon>Bacteria</taxon>
        <taxon>Pseudomonadati</taxon>
        <taxon>Pseudomonadota</taxon>
        <taxon>Alphaproteobacteria</taxon>
        <taxon>Rhodobacterales</taxon>
        <taxon>Roseobacteraceae</taxon>
        <taxon>Alloyangia</taxon>
    </lineage>
</organism>
<dbReference type="InterPro" id="IPR006016">
    <property type="entry name" value="UspA"/>
</dbReference>